<reference evidence="1 2" key="1">
    <citation type="submission" date="2020-09" db="EMBL/GenBank/DDBJ databases">
        <title>De no assembly of potato wild relative species, Solanum commersonii.</title>
        <authorList>
            <person name="Cho K."/>
        </authorList>
    </citation>
    <scope>NUCLEOTIDE SEQUENCE [LARGE SCALE GENOMIC DNA]</scope>
    <source>
        <strain evidence="1">LZ3.2</strain>
        <tissue evidence="1">Leaf</tissue>
    </source>
</reference>
<sequence length="171" mass="20105">IINSANIWQSLLKNLKLPINHSLTWQDVLPLYLWNIWLTRNDNYHNNRGENIRARKALEQTIEFFALANYNCKTKMISIKYLKWTALPLGFKLNSDGSSTGSLKCGGTVVIRDNKRDWVLGYMRNLYIENNIKDHPTYGKNLHDCRDLLRRLENPHQYTTALGKRITWQML</sequence>
<dbReference type="Proteomes" id="UP000824120">
    <property type="component" value="Chromosome 5"/>
</dbReference>
<evidence type="ECO:0000313" key="1">
    <source>
        <dbReference type="EMBL" id="KAG5604775.1"/>
    </source>
</evidence>
<feature type="non-terminal residue" evidence="1">
    <location>
        <position position="171"/>
    </location>
</feature>
<dbReference type="EMBL" id="JACXVP010000005">
    <property type="protein sequence ID" value="KAG5604775.1"/>
    <property type="molecule type" value="Genomic_DNA"/>
</dbReference>
<proteinExistence type="predicted"/>
<comment type="caution">
    <text evidence="1">The sequence shown here is derived from an EMBL/GenBank/DDBJ whole genome shotgun (WGS) entry which is preliminary data.</text>
</comment>
<organism evidence="1 2">
    <name type="scientific">Solanum commersonii</name>
    <name type="common">Commerson's wild potato</name>
    <name type="synonym">Commerson's nightshade</name>
    <dbReference type="NCBI Taxonomy" id="4109"/>
    <lineage>
        <taxon>Eukaryota</taxon>
        <taxon>Viridiplantae</taxon>
        <taxon>Streptophyta</taxon>
        <taxon>Embryophyta</taxon>
        <taxon>Tracheophyta</taxon>
        <taxon>Spermatophyta</taxon>
        <taxon>Magnoliopsida</taxon>
        <taxon>eudicotyledons</taxon>
        <taxon>Gunneridae</taxon>
        <taxon>Pentapetalae</taxon>
        <taxon>asterids</taxon>
        <taxon>lamiids</taxon>
        <taxon>Solanales</taxon>
        <taxon>Solanaceae</taxon>
        <taxon>Solanoideae</taxon>
        <taxon>Solaneae</taxon>
        <taxon>Solanum</taxon>
    </lineage>
</organism>
<evidence type="ECO:0008006" key="3">
    <source>
        <dbReference type="Google" id="ProtNLM"/>
    </source>
</evidence>
<dbReference type="AlphaFoldDB" id="A0A9J5YYG2"/>
<keyword evidence="2" id="KW-1185">Reference proteome</keyword>
<protein>
    <recommendedName>
        <fullName evidence="3">RNase H type-1 domain-containing protein</fullName>
    </recommendedName>
</protein>
<name>A0A9J5YYG2_SOLCO</name>
<evidence type="ECO:0000313" key="2">
    <source>
        <dbReference type="Proteomes" id="UP000824120"/>
    </source>
</evidence>
<accession>A0A9J5YYG2</accession>
<gene>
    <name evidence="1" type="ORF">H5410_026267</name>
</gene>